<proteinExistence type="inferred from homology"/>
<dbReference type="Proteomes" id="UP000517759">
    <property type="component" value="Unassembled WGS sequence"/>
</dbReference>
<reference evidence="9" key="2">
    <citation type="journal article" date="2019" name="Int. J. Syst. Evol. Microbiol.">
        <title>The Global Catalogue of Microorganisms (GCM) 10K type strain sequencing project: providing services to taxonomists for standard genome sequencing and annotation.</title>
        <authorList>
            <consortium name="The Broad Institute Genomics Platform"/>
            <consortium name="The Broad Institute Genome Sequencing Center for Infectious Disease"/>
            <person name="Wu L."/>
            <person name="Ma J."/>
        </authorList>
    </citation>
    <scope>NUCLEOTIDE SEQUENCE [LARGE SCALE GENOMIC DNA]</scope>
    <source>
        <strain evidence="9">NBRC 107710</strain>
    </source>
</reference>
<protein>
    <submittedName>
        <fullName evidence="7">DNA-binding transcriptional LysR family regulator</fullName>
    </submittedName>
    <submittedName>
        <fullName evidence="6">LysR family transcriptional regulator</fullName>
    </submittedName>
</protein>
<evidence type="ECO:0000313" key="9">
    <source>
        <dbReference type="Proteomes" id="UP001156881"/>
    </source>
</evidence>
<keyword evidence="9" id="KW-1185">Reference proteome</keyword>
<accession>A0A7W6AGJ1</accession>
<dbReference type="GO" id="GO:0006351">
    <property type="term" value="P:DNA-templated transcription"/>
    <property type="evidence" value="ECO:0007669"/>
    <property type="project" value="TreeGrafter"/>
</dbReference>
<keyword evidence="4" id="KW-0804">Transcription</keyword>
<evidence type="ECO:0000313" key="8">
    <source>
        <dbReference type="Proteomes" id="UP000517759"/>
    </source>
</evidence>
<name>A0A7W6AGJ1_9HYPH</name>
<reference evidence="7 8" key="3">
    <citation type="submission" date="2020-08" db="EMBL/GenBank/DDBJ databases">
        <title>Genomic Encyclopedia of Type Strains, Phase IV (KMG-IV): sequencing the most valuable type-strain genomes for metagenomic binning, comparative biology and taxonomic classification.</title>
        <authorList>
            <person name="Goeker M."/>
        </authorList>
    </citation>
    <scope>NUCLEOTIDE SEQUENCE [LARGE SCALE GENOMIC DNA]</scope>
    <source>
        <strain evidence="7 8">DSM 24105</strain>
    </source>
</reference>
<evidence type="ECO:0000256" key="2">
    <source>
        <dbReference type="ARBA" id="ARBA00023015"/>
    </source>
</evidence>
<dbReference type="InterPro" id="IPR005119">
    <property type="entry name" value="LysR_subst-bd"/>
</dbReference>
<dbReference type="PRINTS" id="PR00039">
    <property type="entry name" value="HTHLYSR"/>
</dbReference>
<dbReference type="RefSeq" id="WP_183501611.1">
    <property type="nucleotide sequence ID" value="NZ_BSPG01000032.1"/>
</dbReference>
<dbReference type="EMBL" id="JACIDN010000001">
    <property type="protein sequence ID" value="MBB3900824.1"/>
    <property type="molecule type" value="Genomic_DNA"/>
</dbReference>
<dbReference type="PROSITE" id="PS50931">
    <property type="entry name" value="HTH_LYSR"/>
    <property type="match status" value="1"/>
</dbReference>
<dbReference type="Pfam" id="PF03466">
    <property type="entry name" value="LysR_substrate"/>
    <property type="match status" value="1"/>
</dbReference>
<dbReference type="GO" id="GO:0043565">
    <property type="term" value="F:sequence-specific DNA binding"/>
    <property type="evidence" value="ECO:0007669"/>
    <property type="project" value="TreeGrafter"/>
</dbReference>
<evidence type="ECO:0000313" key="6">
    <source>
        <dbReference type="EMBL" id="GLS46046.1"/>
    </source>
</evidence>
<dbReference type="EMBL" id="BSPG01000032">
    <property type="protein sequence ID" value="GLS46046.1"/>
    <property type="molecule type" value="Genomic_DNA"/>
</dbReference>
<dbReference type="GO" id="GO:0003700">
    <property type="term" value="F:DNA-binding transcription factor activity"/>
    <property type="evidence" value="ECO:0007669"/>
    <property type="project" value="InterPro"/>
</dbReference>
<keyword evidence="2" id="KW-0805">Transcription regulation</keyword>
<evidence type="ECO:0000256" key="3">
    <source>
        <dbReference type="ARBA" id="ARBA00023125"/>
    </source>
</evidence>
<reference evidence="6" key="4">
    <citation type="submission" date="2023-01" db="EMBL/GenBank/DDBJ databases">
        <title>Draft genome sequence of Methylobacterium brachythecii strain NBRC 107710.</title>
        <authorList>
            <person name="Sun Q."/>
            <person name="Mori K."/>
        </authorList>
    </citation>
    <scope>NUCLEOTIDE SEQUENCE</scope>
    <source>
        <strain evidence="6">NBRC 107710</strain>
    </source>
</reference>
<evidence type="ECO:0000313" key="7">
    <source>
        <dbReference type="EMBL" id="MBB3900824.1"/>
    </source>
</evidence>
<dbReference type="SUPFAM" id="SSF46785">
    <property type="entry name" value="Winged helix' DNA-binding domain"/>
    <property type="match status" value="1"/>
</dbReference>
<dbReference type="FunFam" id="1.10.10.10:FF:000001">
    <property type="entry name" value="LysR family transcriptional regulator"/>
    <property type="match status" value="1"/>
</dbReference>
<dbReference type="Gene3D" id="1.10.10.10">
    <property type="entry name" value="Winged helix-like DNA-binding domain superfamily/Winged helix DNA-binding domain"/>
    <property type="match status" value="1"/>
</dbReference>
<gene>
    <name evidence="6" type="primary">phnR_2</name>
    <name evidence="6" type="ORF">GCM10007884_40370</name>
    <name evidence="7" type="ORF">GGR33_000304</name>
</gene>
<dbReference type="PANTHER" id="PTHR30537">
    <property type="entry name" value="HTH-TYPE TRANSCRIPTIONAL REGULATOR"/>
    <property type="match status" value="1"/>
</dbReference>
<evidence type="ECO:0000259" key="5">
    <source>
        <dbReference type="PROSITE" id="PS50931"/>
    </source>
</evidence>
<dbReference type="Proteomes" id="UP001156881">
    <property type="component" value="Unassembled WGS sequence"/>
</dbReference>
<dbReference type="InterPro" id="IPR036388">
    <property type="entry name" value="WH-like_DNA-bd_sf"/>
</dbReference>
<evidence type="ECO:0000256" key="4">
    <source>
        <dbReference type="ARBA" id="ARBA00023163"/>
    </source>
</evidence>
<keyword evidence="3 7" id="KW-0238">DNA-binding</keyword>
<reference evidence="6" key="1">
    <citation type="journal article" date="2014" name="Int. J. Syst. Evol. Microbiol.">
        <title>Complete genome of a new Firmicutes species belonging to the dominant human colonic microbiota ('Ruminococcus bicirculans') reveals two chromosomes and a selective capacity to utilize plant glucans.</title>
        <authorList>
            <consortium name="NISC Comparative Sequencing Program"/>
            <person name="Wegmann U."/>
            <person name="Louis P."/>
            <person name="Goesmann A."/>
            <person name="Henrissat B."/>
            <person name="Duncan S.H."/>
            <person name="Flint H.J."/>
        </authorList>
    </citation>
    <scope>NUCLEOTIDE SEQUENCE</scope>
    <source>
        <strain evidence="6">NBRC 107710</strain>
    </source>
</reference>
<dbReference type="InterPro" id="IPR058163">
    <property type="entry name" value="LysR-type_TF_proteobact-type"/>
</dbReference>
<organism evidence="7 8">
    <name type="scientific">Methylobacterium brachythecii</name>
    <dbReference type="NCBI Taxonomy" id="1176177"/>
    <lineage>
        <taxon>Bacteria</taxon>
        <taxon>Pseudomonadati</taxon>
        <taxon>Pseudomonadota</taxon>
        <taxon>Alphaproteobacteria</taxon>
        <taxon>Hyphomicrobiales</taxon>
        <taxon>Methylobacteriaceae</taxon>
        <taxon>Methylobacterium</taxon>
    </lineage>
</organism>
<comment type="caution">
    <text evidence="7">The sequence shown here is derived from an EMBL/GenBank/DDBJ whole genome shotgun (WGS) entry which is preliminary data.</text>
</comment>
<dbReference type="InterPro" id="IPR036390">
    <property type="entry name" value="WH_DNA-bd_sf"/>
</dbReference>
<feature type="domain" description="HTH lysR-type" evidence="5">
    <location>
        <begin position="6"/>
        <end position="63"/>
    </location>
</feature>
<dbReference type="InterPro" id="IPR000847">
    <property type="entry name" value="LysR_HTH_N"/>
</dbReference>
<dbReference type="AlphaFoldDB" id="A0A7W6AGJ1"/>
<dbReference type="SUPFAM" id="SSF53850">
    <property type="entry name" value="Periplasmic binding protein-like II"/>
    <property type="match status" value="1"/>
</dbReference>
<comment type="similarity">
    <text evidence="1">Belongs to the LysR transcriptional regulatory family.</text>
</comment>
<dbReference type="Pfam" id="PF00126">
    <property type="entry name" value="HTH_1"/>
    <property type="match status" value="1"/>
</dbReference>
<sequence length="306" mass="33495">MRERELPLNALRAFAIAARSRNLTEAAEQLGVTHGAVSKQIVALEDWLGQSLFSRHKRTLELTPYGRILADRVGESLRGIAEACAYVRRDRTRKVISVEAPATFAMYFLLPRIKAFEAAHDGMSVWISTSVTGQQADLSRHDLVISRGELVQSTARIGAPVPLLEERLTPVGAASLLEHKPVRGPADIGGHTAIASSSRPGDWEAWFAQAGLGNPLVEGGHRFDHLHVALHAVRDGLGLTIAPSQFFGGTPDLYRMRCPLPDLVTKGKSYFAYSTPQAEARLTELFIRWLQEQCRLSEQGAPGAFA</sequence>
<dbReference type="PANTHER" id="PTHR30537:SF74">
    <property type="entry name" value="HTH-TYPE TRANSCRIPTIONAL REGULATOR TRPI"/>
    <property type="match status" value="1"/>
</dbReference>
<dbReference type="Gene3D" id="3.40.190.10">
    <property type="entry name" value="Periplasmic binding protein-like II"/>
    <property type="match status" value="2"/>
</dbReference>
<evidence type="ECO:0000256" key="1">
    <source>
        <dbReference type="ARBA" id="ARBA00009437"/>
    </source>
</evidence>